<dbReference type="GO" id="GO:0050660">
    <property type="term" value="F:flavin adenine dinucleotide binding"/>
    <property type="evidence" value="ECO:0007669"/>
    <property type="project" value="InterPro"/>
</dbReference>
<evidence type="ECO:0000313" key="11">
    <source>
        <dbReference type="Proteomes" id="UP000298545"/>
    </source>
</evidence>
<dbReference type="InterPro" id="IPR007867">
    <property type="entry name" value="GMC_OxRtase_C"/>
</dbReference>
<accession>A0A4D7E1N4</accession>
<comment type="cofactor">
    <cofactor evidence="1 5">
        <name>FAD</name>
        <dbReference type="ChEBI" id="CHEBI:57692"/>
    </cofactor>
</comment>
<name>A0A4D7E1N4_9HYPH</name>
<evidence type="ECO:0000256" key="4">
    <source>
        <dbReference type="ARBA" id="ARBA00022827"/>
    </source>
</evidence>
<dbReference type="InterPro" id="IPR000172">
    <property type="entry name" value="GMC_OxRdtase_N"/>
</dbReference>
<evidence type="ECO:0000313" key="10">
    <source>
        <dbReference type="EMBL" id="QYA10420.1"/>
    </source>
</evidence>
<dbReference type="InterPro" id="IPR012132">
    <property type="entry name" value="GMC_OxRdtase"/>
</dbReference>
<proteinExistence type="inferred from homology"/>
<feature type="binding site" evidence="5">
    <location>
        <position position="82"/>
    </location>
    <ligand>
        <name>FAD</name>
        <dbReference type="ChEBI" id="CHEBI:57692"/>
    </ligand>
</feature>
<feature type="binding site" evidence="5">
    <location>
        <begin position="90"/>
        <end position="93"/>
    </location>
    <ligand>
        <name>FAD</name>
        <dbReference type="ChEBI" id="CHEBI:57692"/>
    </ligand>
</feature>
<evidence type="ECO:0000313" key="12">
    <source>
        <dbReference type="Proteomes" id="UP000826513"/>
    </source>
</evidence>
<evidence type="ECO:0000259" key="8">
    <source>
        <dbReference type="PROSITE" id="PS00624"/>
    </source>
</evidence>
<feature type="domain" description="Glucose-methanol-choline oxidoreductase N-terminal" evidence="7">
    <location>
        <begin position="80"/>
        <end position="103"/>
    </location>
</feature>
<keyword evidence="3 6" id="KW-0285">Flavoprotein</keyword>
<organism evidence="9 11">
    <name type="scientific">Agrobacterium larrymoorei</name>
    <dbReference type="NCBI Taxonomy" id="160699"/>
    <lineage>
        <taxon>Bacteria</taxon>
        <taxon>Pseudomonadati</taxon>
        <taxon>Pseudomonadota</taxon>
        <taxon>Alphaproteobacteria</taxon>
        <taxon>Hyphomicrobiales</taxon>
        <taxon>Rhizobiaceae</taxon>
        <taxon>Rhizobium/Agrobacterium group</taxon>
        <taxon>Agrobacterium</taxon>
    </lineage>
</organism>
<dbReference type="Proteomes" id="UP000298545">
    <property type="component" value="Plasmid pTiCFBP5473"/>
</dbReference>
<dbReference type="SUPFAM" id="SSF51905">
    <property type="entry name" value="FAD/NAD(P)-binding domain"/>
    <property type="match status" value="1"/>
</dbReference>
<dbReference type="Pfam" id="PF00732">
    <property type="entry name" value="GMC_oxred_N"/>
    <property type="match status" value="1"/>
</dbReference>
<dbReference type="EMBL" id="CP039694">
    <property type="protein sequence ID" value="QCJ01220.1"/>
    <property type="molecule type" value="Genomic_DNA"/>
</dbReference>
<keyword evidence="12" id="KW-1185">Reference proteome</keyword>
<geneLocation type="plasmid" evidence="9">
    <name>pTiCFBP5473</name>
</geneLocation>
<dbReference type="STRING" id="1367849.GCA_000518585_04102"/>
<protein>
    <submittedName>
        <fullName evidence="9">FAD-dependent oxidoreductase</fullName>
    </submittedName>
</protein>
<dbReference type="GO" id="GO:0016614">
    <property type="term" value="F:oxidoreductase activity, acting on CH-OH group of donors"/>
    <property type="evidence" value="ECO:0007669"/>
    <property type="project" value="InterPro"/>
</dbReference>
<dbReference type="AlphaFoldDB" id="A0A4D7E1N4"/>
<reference evidence="9 11" key="1">
    <citation type="submission" date="2019-04" db="EMBL/GenBank/DDBJ databases">
        <title>Complete genome sequence of Agrobacterium larrymoorei CFBP5473.</title>
        <authorList>
            <person name="Haryono M."/>
            <person name="Chou L."/>
            <person name="Lin Y.-C."/>
            <person name="Lai E.-M."/>
            <person name="Kuo C.-H."/>
        </authorList>
    </citation>
    <scope>NUCLEOTIDE SEQUENCE [LARGE SCALE GENOMIC DNA]</scope>
    <source>
        <strain evidence="9 11">CFBP5473</strain>
        <plasmid evidence="11">pticfbp5473</plasmid>
        <plasmid evidence="9">pTiCFBP5473</plasmid>
    </source>
</reference>
<dbReference type="KEGG" id="alf:CFBP5473_24515"/>
<dbReference type="PIRSF" id="PIRSF000137">
    <property type="entry name" value="Alcohol_oxidase"/>
    <property type="match status" value="1"/>
</dbReference>
<dbReference type="EMBL" id="CP072169">
    <property type="protein sequence ID" value="QYA10420.1"/>
    <property type="molecule type" value="Genomic_DNA"/>
</dbReference>
<geneLocation type="plasmid" evidence="10 12">
    <name>pTiAF3.44</name>
</geneLocation>
<evidence type="ECO:0000256" key="5">
    <source>
        <dbReference type="PIRSR" id="PIRSR000137-2"/>
    </source>
</evidence>
<gene>
    <name evidence="9" type="ORF">CFBP5473_24515</name>
    <name evidence="10" type="ORF">J5285_23170</name>
</gene>
<keyword evidence="9" id="KW-0614">Plasmid</keyword>
<dbReference type="SUPFAM" id="SSF54373">
    <property type="entry name" value="FAD-linked reductases, C-terminal domain"/>
    <property type="match status" value="1"/>
</dbReference>
<dbReference type="Gene3D" id="3.30.410.40">
    <property type="match status" value="1"/>
</dbReference>
<dbReference type="PROSITE" id="PS00624">
    <property type="entry name" value="GMC_OXRED_2"/>
    <property type="match status" value="1"/>
</dbReference>
<evidence type="ECO:0000256" key="2">
    <source>
        <dbReference type="ARBA" id="ARBA00010790"/>
    </source>
</evidence>
<dbReference type="PANTHER" id="PTHR11552:SF147">
    <property type="entry name" value="CHOLINE DEHYDROGENASE, MITOCHONDRIAL"/>
    <property type="match status" value="1"/>
</dbReference>
<evidence type="ECO:0000259" key="7">
    <source>
        <dbReference type="PROSITE" id="PS00623"/>
    </source>
</evidence>
<feature type="domain" description="Glucose-methanol-choline oxidoreductase N-terminal" evidence="8">
    <location>
        <begin position="252"/>
        <end position="266"/>
    </location>
</feature>
<dbReference type="Proteomes" id="UP000826513">
    <property type="component" value="Plasmid pTiAF3.44"/>
</dbReference>
<reference evidence="10 12" key="2">
    <citation type="submission" date="2021-03" db="EMBL/GenBank/DDBJ databases">
        <title>Rapid diversification of plasmids in a genus of pathogenic and nitrogen fixing bacteria.</title>
        <authorList>
            <person name="Weisberg A.J."/>
            <person name="Miller M."/>
            <person name="Ream W."/>
            <person name="Grunwald N.J."/>
            <person name="Chang J.H."/>
        </authorList>
    </citation>
    <scope>NUCLEOTIDE SEQUENCE [LARGE SCALE GENOMIC DNA]</scope>
    <source>
        <strain evidence="10 12">AF3.44</strain>
        <plasmid evidence="10 12">pTiAF3.44</plasmid>
    </source>
</reference>
<sequence length="536" mass="57976">MFDYIVVGGGSAGCVVASRLCELPDVRVLLLEKGPSDWNPYIHMPAMFYKTGTGNLVERYHYVDGAGTNNRNEALTMVQARVLGGGSSVNGMVYVRGTREDYDIWEANGASGWGYDDILPYYRKAEDNDQFHNNHHGVGGPLKVSQQRNLHPLSKQWLLAAQEAGIPYVPDFNTGAPAGCGPYQITARGARRSSTAVSYLSRAKKTGQLDVRTNCTVRRVVIAGNKATGVEYERGGNVKTVRCRHEVVLSAGAITSPKLLMLSGIGSPGELASHGIEVVNGLAGVGKNLHDHVEVSLVYDLNNTNSFDRYKRLHWQILAGLQYLLFQSGPITSNIIETGAFWYTKHGASTPDIQLFFLPGVGVEEGMGTTSTGCGCTSSISLARPKSRGYVGLRSADPKAPPIVDPNYLSNGNDLETIMDGMRIADNIMQQPSMKGQIARRSHPKKEFESEDEVKAFLYDQKRPGLHVCGTCRIGDDVLGVVDKDLQVRGISGLRVADASVIPSIVSANTNAVSIMIGEKAADHIKASHRGASIRT</sequence>
<geneLocation type="plasmid" evidence="11">
    <name>pticfbp5473</name>
</geneLocation>
<dbReference type="OrthoDB" id="9785276at2"/>
<comment type="similarity">
    <text evidence="2 6">Belongs to the GMC oxidoreductase family.</text>
</comment>
<evidence type="ECO:0000256" key="3">
    <source>
        <dbReference type="ARBA" id="ARBA00022630"/>
    </source>
</evidence>
<dbReference type="PROSITE" id="PS00623">
    <property type="entry name" value="GMC_OXRED_1"/>
    <property type="match status" value="1"/>
</dbReference>
<evidence type="ECO:0000256" key="6">
    <source>
        <dbReference type="RuleBase" id="RU003968"/>
    </source>
</evidence>
<dbReference type="Pfam" id="PF05199">
    <property type="entry name" value="GMC_oxred_C"/>
    <property type="match status" value="1"/>
</dbReference>
<dbReference type="PANTHER" id="PTHR11552">
    <property type="entry name" value="GLUCOSE-METHANOL-CHOLINE GMC OXIDOREDUCTASE"/>
    <property type="match status" value="1"/>
</dbReference>
<evidence type="ECO:0000256" key="1">
    <source>
        <dbReference type="ARBA" id="ARBA00001974"/>
    </source>
</evidence>
<keyword evidence="4 5" id="KW-0274">FAD</keyword>
<dbReference type="Gene3D" id="3.50.50.60">
    <property type="entry name" value="FAD/NAD(P)-binding domain"/>
    <property type="match status" value="1"/>
</dbReference>
<dbReference type="InterPro" id="IPR036188">
    <property type="entry name" value="FAD/NAD-bd_sf"/>
</dbReference>
<evidence type="ECO:0000313" key="9">
    <source>
        <dbReference type="EMBL" id="QCJ01220.1"/>
    </source>
</evidence>
<feature type="binding site" evidence="5">
    <location>
        <position position="217"/>
    </location>
    <ligand>
        <name>FAD</name>
        <dbReference type="ChEBI" id="CHEBI:57692"/>
    </ligand>
</feature>